<keyword evidence="4" id="KW-0449">Lipoprotein</keyword>
<dbReference type="Proteomes" id="UP000215902">
    <property type="component" value="Unassembled WGS sequence"/>
</dbReference>
<proteinExistence type="inferred from homology"/>
<organism evidence="6 7">
    <name type="scientific">Macrostomum lignano</name>
    <dbReference type="NCBI Taxonomy" id="282301"/>
    <lineage>
        <taxon>Eukaryota</taxon>
        <taxon>Metazoa</taxon>
        <taxon>Spiralia</taxon>
        <taxon>Lophotrochozoa</taxon>
        <taxon>Platyhelminthes</taxon>
        <taxon>Rhabditophora</taxon>
        <taxon>Macrostomorpha</taxon>
        <taxon>Macrostomida</taxon>
        <taxon>Macrostomidae</taxon>
        <taxon>Macrostomum</taxon>
    </lineage>
</organism>
<dbReference type="InterPro" id="IPR039789">
    <property type="entry name" value="CYRI"/>
</dbReference>
<dbReference type="GO" id="GO:0016020">
    <property type="term" value="C:membrane"/>
    <property type="evidence" value="ECO:0007669"/>
    <property type="project" value="UniProtKB-SubCell"/>
</dbReference>
<dbReference type="GO" id="GO:0030833">
    <property type="term" value="P:regulation of actin filament polymerization"/>
    <property type="evidence" value="ECO:0007669"/>
    <property type="project" value="InterPro"/>
</dbReference>
<comment type="similarity">
    <text evidence="2">Belongs to the CYRI family.</text>
</comment>
<protein>
    <recommendedName>
        <fullName evidence="5">CYRIA/CYRIB Rac1 binding domain-containing protein</fullName>
    </recommendedName>
</protein>
<dbReference type="EMBL" id="NIVC01003284">
    <property type="protein sequence ID" value="PAA52207.1"/>
    <property type="molecule type" value="Genomic_DNA"/>
</dbReference>
<feature type="domain" description="CYRIA/CYRIB Rac1 binding" evidence="5">
    <location>
        <begin position="20"/>
        <end position="324"/>
    </location>
</feature>
<evidence type="ECO:0000256" key="3">
    <source>
        <dbReference type="ARBA" id="ARBA00023136"/>
    </source>
</evidence>
<accession>A0A267DU84</accession>
<dbReference type="PANTHER" id="PTHR12422">
    <property type="entry name" value="GH09096P"/>
    <property type="match status" value="1"/>
</dbReference>
<sequence length="330" mass="37185">MGNLIRLLTRSDGGADRSSDVFIDMEFAEPTEAEQAHYASAVAVLARTDEIMRSMREYPGAANEIRNALTDPNNEELQERAWASVQDLVRRLQEAYSFGQELETLISSLLESLCSAEKTAKEHLEQQQALFTQFALIIDFVIKFDEVKMKTPTMTNDLSYYKRVHRRHKTEGALSDEEVSKMSIFYAQHTPMMRLLTECTGAFMSAHKNLPVNTTSECLAAIADICRGLVANPDLRHRLKKPEETVPLCLRVMVGVCVLYDYVHPLGVFARGSLVDIRACIRVLRPDQHHQAQQPGEKQLCEALLNVLKYSTRTLNNPSTPKSLQALLSD</sequence>
<evidence type="ECO:0000256" key="2">
    <source>
        <dbReference type="ARBA" id="ARBA00005778"/>
    </source>
</evidence>
<dbReference type="OrthoDB" id="60973at2759"/>
<keyword evidence="7" id="KW-1185">Reference proteome</keyword>
<dbReference type="InterPro" id="IPR009828">
    <property type="entry name" value="CYRIA/CYRIB_Rac1-bd"/>
</dbReference>
<reference evidence="6 7" key="1">
    <citation type="submission" date="2017-06" db="EMBL/GenBank/DDBJ databases">
        <title>A platform for efficient transgenesis in Macrostomum lignano, a flatworm model organism for stem cell research.</title>
        <authorList>
            <person name="Berezikov E."/>
        </authorList>
    </citation>
    <scope>NUCLEOTIDE SEQUENCE [LARGE SCALE GENOMIC DNA]</scope>
    <source>
        <strain evidence="6">DV1</strain>
        <tissue evidence="6">Whole organism</tissue>
    </source>
</reference>
<dbReference type="AlphaFoldDB" id="A0A267DU84"/>
<dbReference type="GO" id="GO:0031267">
    <property type="term" value="F:small GTPase binding"/>
    <property type="evidence" value="ECO:0007669"/>
    <property type="project" value="InterPro"/>
</dbReference>
<evidence type="ECO:0000259" key="5">
    <source>
        <dbReference type="Pfam" id="PF07159"/>
    </source>
</evidence>
<evidence type="ECO:0000256" key="1">
    <source>
        <dbReference type="ARBA" id="ARBA00004635"/>
    </source>
</evidence>
<comment type="caution">
    <text evidence="6">The sequence shown here is derived from an EMBL/GenBank/DDBJ whole genome shotgun (WGS) entry which is preliminary data.</text>
</comment>
<evidence type="ECO:0000313" key="6">
    <source>
        <dbReference type="EMBL" id="PAA52207.1"/>
    </source>
</evidence>
<dbReference type="STRING" id="282301.A0A267DU84"/>
<gene>
    <name evidence="6" type="ORF">BOX15_Mlig003528g2</name>
</gene>
<evidence type="ECO:0000313" key="7">
    <source>
        <dbReference type="Proteomes" id="UP000215902"/>
    </source>
</evidence>
<keyword evidence="3" id="KW-0472">Membrane</keyword>
<dbReference type="Pfam" id="PF07159">
    <property type="entry name" value="CYRIA-B_Rac1-bd"/>
    <property type="match status" value="1"/>
</dbReference>
<name>A0A267DU84_9PLAT</name>
<comment type="subcellular location">
    <subcellularLocation>
        <location evidence="1">Membrane</location>
        <topology evidence="1">Lipid-anchor</topology>
    </subcellularLocation>
</comment>
<evidence type="ECO:0000256" key="4">
    <source>
        <dbReference type="ARBA" id="ARBA00023288"/>
    </source>
</evidence>